<evidence type="ECO:0000313" key="1">
    <source>
        <dbReference type="EMBL" id="KAF3590753.1"/>
    </source>
</evidence>
<proteinExistence type="predicted"/>
<sequence>MRPVEEERARRQWVQDDMLLYRCFMKVKERGCAVKERISKMSQGLSLRFCIFGTKTRRIGLALAKNHYLYTCQELMMMRRLLLELTTLLGPGTLISFQKKISGGAKKNGGQGDVVVVGFTSHRLRLDEEDL</sequence>
<dbReference type="Proteomes" id="UP000266723">
    <property type="component" value="Unassembled WGS sequence"/>
</dbReference>
<comment type="caution">
    <text evidence="1">The sequence shown here is derived from an EMBL/GenBank/DDBJ whole genome shotgun (WGS) entry which is preliminary data.</text>
</comment>
<gene>
    <name evidence="1" type="ORF">DY000_02027163</name>
</gene>
<protein>
    <submittedName>
        <fullName evidence="1">Uncharacterized protein</fullName>
    </submittedName>
</protein>
<keyword evidence="2" id="KW-1185">Reference proteome</keyword>
<reference evidence="1 2" key="1">
    <citation type="journal article" date="2020" name="BMC Genomics">
        <title>Intraspecific diversification of the crop wild relative Brassica cretica Lam. using demographic model selection.</title>
        <authorList>
            <person name="Kioukis A."/>
            <person name="Michalopoulou V.A."/>
            <person name="Briers L."/>
            <person name="Pirintsos S."/>
            <person name="Studholme D.J."/>
            <person name="Pavlidis P."/>
            <person name="Sarris P.F."/>
        </authorList>
    </citation>
    <scope>NUCLEOTIDE SEQUENCE [LARGE SCALE GENOMIC DNA]</scope>
    <source>
        <strain evidence="2">cv. PFS-1207/04</strain>
    </source>
</reference>
<evidence type="ECO:0000313" key="2">
    <source>
        <dbReference type="Proteomes" id="UP000266723"/>
    </source>
</evidence>
<accession>A0ABQ7E2M2</accession>
<dbReference type="EMBL" id="QGKV02000299">
    <property type="protein sequence ID" value="KAF3590753.1"/>
    <property type="molecule type" value="Genomic_DNA"/>
</dbReference>
<name>A0ABQ7E2M2_BRACR</name>
<organism evidence="1 2">
    <name type="scientific">Brassica cretica</name>
    <name type="common">Mustard</name>
    <dbReference type="NCBI Taxonomy" id="69181"/>
    <lineage>
        <taxon>Eukaryota</taxon>
        <taxon>Viridiplantae</taxon>
        <taxon>Streptophyta</taxon>
        <taxon>Embryophyta</taxon>
        <taxon>Tracheophyta</taxon>
        <taxon>Spermatophyta</taxon>
        <taxon>Magnoliopsida</taxon>
        <taxon>eudicotyledons</taxon>
        <taxon>Gunneridae</taxon>
        <taxon>Pentapetalae</taxon>
        <taxon>rosids</taxon>
        <taxon>malvids</taxon>
        <taxon>Brassicales</taxon>
        <taxon>Brassicaceae</taxon>
        <taxon>Brassiceae</taxon>
        <taxon>Brassica</taxon>
    </lineage>
</organism>